<name>A0AAQ3MFQ0_VIGMU</name>
<dbReference type="AlphaFoldDB" id="A0AAQ3MFQ0"/>
<feature type="region of interest" description="Disordered" evidence="1">
    <location>
        <begin position="60"/>
        <end position="84"/>
    </location>
</feature>
<evidence type="ECO:0000256" key="1">
    <source>
        <dbReference type="SAM" id="MobiDB-lite"/>
    </source>
</evidence>
<feature type="compositionally biased region" description="Polar residues" evidence="1">
    <location>
        <begin position="67"/>
        <end position="76"/>
    </location>
</feature>
<reference evidence="2 3" key="1">
    <citation type="journal article" date="2023" name="Life. Sci Alliance">
        <title>Evolutionary insights into 3D genome organization and epigenetic landscape of Vigna mungo.</title>
        <authorList>
            <person name="Junaid A."/>
            <person name="Singh B."/>
            <person name="Bhatia S."/>
        </authorList>
    </citation>
    <scope>NUCLEOTIDE SEQUENCE [LARGE SCALE GENOMIC DNA]</scope>
    <source>
        <strain evidence="2">Urdbean</strain>
    </source>
</reference>
<protein>
    <submittedName>
        <fullName evidence="2">Uncharacterized protein</fullName>
    </submittedName>
</protein>
<sequence>MKIQQDSLPSPLLLPLSSPFPPPSPSLSPQLSLSYNQMKKMDNSKQTHTTMNTKTPSCANADDGHVSPNQNFRQHGQQQLKKQVRRRLTNRPYHERLMNMADARKEIATALKYHRATTKLAIEHQEQLQRHPQQHHSLSFQLPFYSRFSLDGRFKARRRPQMYPPPSNKISQYLNDLSFSSSFPPLPSLPLHSPPLHLPF</sequence>
<feature type="compositionally biased region" description="Low complexity" evidence="1">
    <location>
        <begin position="7"/>
        <end position="17"/>
    </location>
</feature>
<dbReference type="PANTHER" id="PTHR37256">
    <property type="entry name" value="E1A-BINDING PROTEIN P400-LIKE"/>
    <property type="match status" value="1"/>
</dbReference>
<evidence type="ECO:0000313" key="3">
    <source>
        <dbReference type="Proteomes" id="UP001374535"/>
    </source>
</evidence>
<keyword evidence="3" id="KW-1185">Reference proteome</keyword>
<dbReference type="Proteomes" id="UP001374535">
    <property type="component" value="Chromosome 11"/>
</dbReference>
<dbReference type="EMBL" id="CP144690">
    <property type="protein sequence ID" value="WVY90354.1"/>
    <property type="molecule type" value="Genomic_DNA"/>
</dbReference>
<organism evidence="2 3">
    <name type="scientific">Vigna mungo</name>
    <name type="common">Black gram</name>
    <name type="synonym">Phaseolus mungo</name>
    <dbReference type="NCBI Taxonomy" id="3915"/>
    <lineage>
        <taxon>Eukaryota</taxon>
        <taxon>Viridiplantae</taxon>
        <taxon>Streptophyta</taxon>
        <taxon>Embryophyta</taxon>
        <taxon>Tracheophyta</taxon>
        <taxon>Spermatophyta</taxon>
        <taxon>Magnoliopsida</taxon>
        <taxon>eudicotyledons</taxon>
        <taxon>Gunneridae</taxon>
        <taxon>Pentapetalae</taxon>
        <taxon>rosids</taxon>
        <taxon>fabids</taxon>
        <taxon>Fabales</taxon>
        <taxon>Fabaceae</taxon>
        <taxon>Papilionoideae</taxon>
        <taxon>50 kb inversion clade</taxon>
        <taxon>NPAAA clade</taxon>
        <taxon>indigoferoid/millettioid clade</taxon>
        <taxon>Phaseoleae</taxon>
        <taxon>Vigna</taxon>
    </lineage>
</organism>
<accession>A0AAQ3MFQ0</accession>
<gene>
    <name evidence="2" type="ORF">V8G54_035868</name>
</gene>
<feature type="region of interest" description="Disordered" evidence="1">
    <location>
        <begin position="1"/>
        <end position="31"/>
    </location>
</feature>
<proteinExistence type="predicted"/>
<dbReference type="PANTHER" id="PTHR37256:SF1">
    <property type="entry name" value="MYB-LIKE PROTEIN A"/>
    <property type="match status" value="1"/>
</dbReference>
<feature type="non-terminal residue" evidence="2">
    <location>
        <position position="200"/>
    </location>
</feature>
<evidence type="ECO:0000313" key="2">
    <source>
        <dbReference type="EMBL" id="WVY90354.1"/>
    </source>
</evidence>